<sequence length="60" mass="6663">MAVRFAKASVTWGRWVGAAVDAVIDAPMVWIMLKLCDPKHNFTGGYRVVSGRVTWLTRGL</sequence>
<protein>
    <recommendedName>
        <fullName evidence="3">RDD family protein</fullName>
    </recommendedName>
</protein>
<reference evidence="1 2" key="1">
    <citation type="journal article" date="2019" name="Int. J. Syst. Evol. Microbiol.">
        <title>The Global Catalogue of Microorganisms (GCM) 10K type strain sequencing project: providing services to taxonomists for standard genome sequencing and annotation.</title>
        <authorList>
            <consortium name="The Broad Institute Genomics Platform"/>
            <consortium name="The Broad Institute Genome Sequencing Center for Infectious Disease"/>
            <person name="Wu L."/>
            <person name="Ma J."/>
        </authorList>
    </citation>
    <scope>NUCLEOTIDE SEQUENCE [LARGE SCALE GENOMIC DNA]</scope>
    <source>
        <strain evidence="1 2">JCM 14546</strain>
    </source>
</reference>
<evidence type="ECO:0000313" key="2">
    <source>
        <dbReference type="Proteomes" id="UP001500755"/>
    </source>
</evidence>
<evidence type="ECO:0000313" key="1">
    <source>
        <dbReference type="EMBL" id="GAA2012053.1"/>
    </source>
</evidence>
<proteinExistence type="predicted"/>
<comment type="caution">
    <text evidence="1">The sequence shown here is derived from an EMBL/GenBank/DDBJ whole genome shotgun (WGS) entry which is preliminary data.</text>
</comment>
<accession>A0ABN2TJY0</accession>
<dbReference type="Proteomes" id="UP001500755">
    <property type="component" value="Unassembled WGS sequence"/>
</dbReference>
<evidence type="ECO:0008006" key="3">
    <source>
        <dbReference type="Google" id="ProtNLM"/>
    </source>
</evidence>
<organism evidence="1 2">
    <name type="scientific">Brevibacterium samyangense</name>
    <dbReference type="NCBI Taxonomy" id="366888"/>
    <lineage>
        <taxon>Bacteria</taxon>
        <taxon>Bacillati</taxon>
        <taxon>Actinomycetota</taxon>
        <taxon>Actinomycetes</taxon>
        <taxon>Micrococcales</taxon>
        <taxon>Brevibacteriaceae</taxon>
        <taxon>Brevibacterium</taxon>
    </lineage>
</organism>
<keyword evidence="2" id="KW-1185">Reference proteome</keyword>
<name>A0ABN2TJY0_9MICO</name>
<gene>
    <name evidence="1" type="ORF">GCM10009755_24360</name>
</gene>
<dbReference type="EMBL" id="BAAANO010000024">
    <property type="protein sequence ID" value="GAA2012053.1"/>
    <property type="molecule type" value="Genomic_DNA"/>
</dbReference>